<organism evidence="4 5">
    <name type="scientific">Actinomadura latina</name>
    <dbReference type="NCBI Taxonomy" id="163603"/>
    <lineage>
        <taxon>Bacteria</taxon>
        <taxon>Bacillati</taxon>
        <taxon>Actinomycetota</taxon>
        <taxon>Actinomycetes</taxon>
        <taxon>Streptosporangiales</taxon>
        <taxon>Thermomonosporaceae</taxon>
        <taxon>Actinomadura</taxon>
    </lineage>
</organism>
<name>A0A846YV49_9ACTN</name>
<feature type="chain" id="PRO_5039367899" description="TPM domain-containing protein" evidence="3">
    <location>
        <begin position="23"/>
        <end position="426"/>
    </location>
</feature>
<dbReference type="EMBL" id="JAAXPI010000009">
    <property type="protein sequence ID" value="NKZ03971.1"/>
    <property type="molecule type" value="Genomic_DNA"/>
</dbReference>
<sequence length="426" mass="45678">MNAVARVLVLAALMLASTPLTAPAAASDPIPAYAQHRLARVAAALAKDPLFIDPDMSSALDEPGRARVRAAMESAGRAIGTPVYVVVIPNGTDSESQGRDDVFLHGVHDRLRRDGLYLLVNQAAWFEAEAFGAPRRLWRIDDERGTRPADPEHRFADLADRLATRLGVIAAAPSAPPESPSLYTEPDPFGREDTLRTVEPETRAPFLTGLLLAGPAAGFTLYGAGLGVAALRRRSRKTVPAAHGEDGEAPETHPGAPAEPSVKWLRRTGGRELERLRAVLAGSDGNPGREYAVSAYDVAQILYDDAGHDPDRSLDLAGAIVVARLGRAALARETGAPRPPCFVNPLHGESAQHRRMQMGERTSRKRPVCASCTGRSMTALDQRTLKVQGPDGPRPHYAVPGVWKDTAFGTGGDHLIPRLQEYLGVE</sequence>
<evidence type="ECO:0000313" key="4">
    <source>
        <dbReference type="EMBL" id="NKZ03971.1"/>
    </source>
</evidence>
<keyword evidence="5" id="KW-1185">Reference proteome</keyword>
<dbReference type="AlphaFoldDB" id="A0A846YV49"/>
<evidence type="ECO:0000313" key="5">
    <source>
        <dbReference type="Proteomes" id="UP000579250"/>
    </source>
</evidence>
<gene>
    <name evidence="4" type="ORF">HGB48_09445</name>
</gene>
<feature type="region of interest" description="Disordered" evidence="1">
    <location>
        <begin position="237"/>
        <end position="261"/>
    </location>
</feature>
<keyword evidence="2" id="KW-1133">Transmembrane helix</keyword>
<evidence type="ECO:0000256" key="2">
    <source>
        <dbReference type="SAM" id="Phobius"/>
    </source>
</evidence>
<comment type="caution">
    <text evidence="4">The sequence shown here is derived from an EMBL/GenBank/DDBJ whole genome shotgun (WGS) entry which is preliminary data.</text>
</comment>
<dbReference type="RefSeq" id="WP_067638809.1">
    <property type="nucleotide sequence ID" value="NZ_JAAXPI010000009.1"/>
</dbReference>
<keyword evidence="2" id="KW-0812">Transmembrane</keyword>
<accession>A0A846YV49</accession>
<protein>
    <recommendedName>
        <fullName evidence="6">TPM domain-containing protein</fullName>
    </recommendedName>
</protein>
<dbReference type="Proteomes" id="UP000579250">
    <property type="component" value="Unassembled WGS sequence"/>
</dbReference>
<evidence type="ECO:0000256" key="1">
    <source>
        <dbReference type="SAM" id="MobiDB-lite"/>
    </source>
</evidence>
<evidence type="ECO:0000256" key="3">
    <source>
        <dbReference type="SAM" id="SignalP"/>
    </source>
</evidence>
<feature type="signal peptide" evidence="3">
    <location>
        <begin position="1"/>
        <end position="22"/>
    </location>
</feature>
<keyword evidence="2" id="KW-0472">Membrane</keyword>
<reference evidence="4 5" key="1">
    <citation type="submission" date="2020-04" db="EMBL/GenBank/DDBJ databases">
        <title>MicrobeNet Type strains.</title>
        <authorList>
            <person name="Nicholson A.C."/>
        </authorList>
    </citation>
    <scope>NUCLEOTIDE SEQUENCE [LARGE SCALE GENOMIC DNA]</scope>
    <source>
        <strain evidence="4 5">ATCC BAA-277</strain>
    </source>
</reference>
<keyword evidence="3" id="KW-0732">Signal</keyword>
<feature type="transmembrane region" description="Helical" evidence="2">
    <location>
        <begin position="206"/>
        <end position="231"/>
    </location>
</feature>
<evidence type="ECO:0008006" key="6">
    <source>
        <dbReference type="Google" id="ProtNLM"/>
    </source>
</evidence>
<proteinExistence type="predicted"/>